<comment type="caution">
    <text evidence="12">The sequence shown here is derived from an EMBL/GenBank/DDBJ whole genome shotgun (WGS) entry which is preliminary data.</text>
</comment>
<gene>
    <name evidence="12" type="ORF">I5282_02020</name>
</gene>
<comment type="subcellular location">
    <subcellularLocation>
        <location evidence="1">Cell inner membrane</location>
        <topology evidence="1">Single-pass membrane protein</topology>
    </subcellularLocation>
</comment>
<keyword evidence="6" id="KW-0812">Transmembrane</keyword>
<evidence type="ECO:0000256" key="3">
    <source>
        <dbReference type="ARBA" id="ARBA00022475"/>
    </source>
</evidence>
<reference evidence="12 13" key="1">
    <citation type="submission" date="2020-12" db="EMBL/GenBank/DDBJ databases">
        <title>WGS of Legionella: environmental sample.</title>
        <authorList>
            <person name="Cristino S."/>
            <person name="Girolamini L."/>
            <person name="Salaris S."/>
            <person name="Pascale M.R."/>
            <person name="Mazzotta M."/>
            <person name="Orsini M."/>
            <person name="Grottola A."/>
        </authorList>
    </citation>
    <scope>NUCLEOTIDE SEQUENCE [LARGE SCALE GENOMIC DNA]</scope>
    <source>
        <strain evidence="12 13">30cs62</strain>
    </source>
</reference>
<proteinExistence type="inferred from homology"/>
<dbReference type="Pfam" id="PF12019">
    <property type="entry name" value="GspH"/>
    <property type="match status" value="1"/>
</dbReference>
<evidence type="ECO:0000256" key="5">
    <source>
        <dbReference type="ARBA" id="ARBA00022519"/>
    </source>
</evidence>
<accession>A0ABS1W7K3</accession>
<keyword evidence="3" id="KW-1003">Cell membrane</keyword>
<evidence type="ECO:0000256" key="10">
    <source>
        <dbReference type="ARBA" id="ARBA00030775"/>
    </source>
</evidence>
<name>A0ABS1W7K3_9GAMM</name>
<feature type="domain" description="General secretion pathway GspH" evidence="11">
    <location>
        <begin position="43"/>
        <end position="150"/>
    </location>
</feature>
<dbReference type="InterPro" id="IPR012902">
    <property type="entry name" value="N_methyl_site"/>
</dbReference>
<dbReference type="SUPFAM" id="SSF54523">
    <property type="entry name" value="Pili subunits"/>
    <property type="match status" value="1"/>
</dbReference>
<evidence type="ECO:0000256" key="8">
    <source>
        <dbReference type="ARBA" id="ARBA00023136"/>
    </source>
</evidence>
<dbReference type="Proteomes" id="UP000809910">
    <property type="component" value="Unassembled WGS sequence"/>
</dbReference>
<evidence type="ECO:0000313" key="13">
    <source>
        <dbReference type="Proteomes" id="UP000809910"/>
    </source>
</evidence>
<dbReference type="Gene3D" id="3.55.40.10">
    <property type="entry name" value="minor pseudopilin epsh domain"/>
    <property type="match status" value="1"/>
</dbReference>
<evidence type="ECO:0000256" key="7">
    <source>
        <dbReference type="ARBA" id="ARBA00022989"/>
    </source>
</evidence>
<comment type="similarity">
    <text evidence="9">Belongs to the GSP H family.</text>
</comment>
<dbReference type="InterPro" id="IPR022346">
    <property type="entry name" value="T2SS_GspH"/>
</dbReference>
<evidence type="ECO:0000256" key="2">
    <source>
        <dbReference type="ARBA" id="ARBA00021549"/>
    </source>
</evidence>
<evidence type="ECO:0000256" key="4">
    <source>
        <dbReference type="ARBA" id="ARBA00022481"/>
    </source>
</evidence>
<protein>
    <recommendedName>
        <fullName evidence="2">Type II secretion system protein H</fullName>
    </recommendedName>
    <alternativeName>
        <fullName evidence="10">General secretion pathway protein H</fullName>
    </alternativeName>
</protein>
<keyword evidence="13" id="KW-1185">Reference proteome</keyword>
<evidence type="ECO:0000256" key="9">
    <source>
        <dbReference type="ARBA" id="ARBA00025772"/>
    </source>
</evidence>
<organism evidence="12 13">
    <name type="scientific">Legionella bononiensis</name>
    <dbReference type="NCBI Taxonomy" id="2793102"/>
    <lineage>
        <taxon>Bacteria</taxon>
        <taxon>Pseudomonadati</taxon>
        <taxon>Pseudomonadota</taxon>
        <taxon>Gammaproteobacteria</taxon>
        <taxon>Legionellales</taxon>
        <taxon>Legionellaceae</taxon>
        <taxon>Legionella</taxon>
    </lineage>
</organism>
<keyword evidence="5" id="KW-0997">Cell inner membrane</keyword>
<dbReference type="RefSeq" id="WP_203110066.1">
    <property type="nucleotide sequence ID" value="NZ_JADOBG010000012.1"/>
</dbReference>
<keyword evidence="8" id="KW-0472">Membrane</keyword>
<evidence type="ECO:0000256" key="1">
    <source>
        <dbReference type="ARBA" id="ARBA00004377"/>
    </source>
</evidence>
<keyword evidence="4" id="KW-0488">Methylation</keyword>
<dbReference type="PROSITE" id="PS00409">
    <property type="entry name" value="PROKAR_NTER_METHYL"/>
    <property type="match status" value="1"/>
</dbReference>
<evidence type="ECO:0000313" key="12">
    <source>
        <dbReference type="EMBL" id="MBL7525347.1"/>
    </source>
</evidence>
<dbReference type="EMBL" id="JADWVN010000004">
    <property type="protein sequence ID" value="MBL7525347.1"/>
    <property type="molecule type" value="Genomic_DNA"/>
</dbReference>
<sequence>MKISGFTLIELVIVLVLITGLTLLSVSSSTQLISKNEKQTLIDDIRSIVQYARIQSVSQGHTVYLVPLDPAFNWSKGVALTRFNKKLTQDEVLHQWQWSYHHWTVNWSGVNSTNNIAFAHDAAHGISNGTFTLSNIRTREKVEIIVNRLGRVRMKHQTLS</sequence>
<dbReference type="InterPro" id="IPR045584">
    <property type="entry name" value="Pilin-like"/>
</dbReference>
<evidence type="ECO:0000259" key="11">
    <source>
        <dbReference type="Pfam" id="PF12019"/>
    </source>
</evidence>
<evidence type="ECO:0000256" key="6">
    <source>
        <dbReference type="ARBA" id="ARBA00022692"/>
    </source>
</evidence>
<keyword evidence="7" id="KW-1133">Transmembrane helix</keyword>
<dbReference type="NCBIfam" id="TIGR02532">
    <property type="entry name" value="IV_pilin_GFxxxE"/>
    <property type="match status" value="1"/>
</dbReference>